<evidence type="ECO:0000313" key="5">
    <source>
        <dbReference type="Proteomes" id="UP000276309"/>
    </source>
</evidence>
<dbReference type="Pfam" id="PF04773">
    <property type="entry name" value="FecR"/>
    <property type="match status" value="1"/>
</dbReference>
<keyword evidence="1" id="KW-1133">Transmembrane helix</keyword>
<organism evidence="4 5">
    <name type="scientific">Euzebyella marina</name>
    <dbReference type="NCBI Taxonomy" id="1761453"/>
    <lineage>
        <taxon>Bacteria</taxon>
        <taxon>Pseudomonadati</taxon>
        <taxon>Bacteroidota</taxon>
        <taxon>Flavobacteriia</taxon>
        <taxon>Flavobacteriales</taxon>
        <taxon>Flavobacteriaceae</taxon>
        <taxon>Euzebyella</taxon>
    </lineage>
</organism>
<feature type="domain" description="FecR protein" evidence="2">
    <location>
        <begin position="186"/>
        <end position="282"/>
    </location>
</feature>
<name>A0A3G2LAG2_9FLAO</name>
<accession>A0A3G2LAG2</accession>
<dbReference type="Gene3D" id="3.55.50.30">
    <property type="match status" value="1"/>
</dbReference>
<dbReference type="PANTHER" id="PTHR30273">
    <property type="entry name" value="PERIPLASMIC SIGNAL SENSOR AND SIGMA FACTOR ACTIVATOR FECR-RELATED"/>
    <property type="match status" value="1"/>
</dbReference>
<dbReference type="Pfam" id="PF16344">
    <property type="entry name" value="FecR_C"/>
    <property type="match status" value="1"/>
</dbReference>
<dbReference type="InterPro" id="IPR006860">
    <property type="entry name" value="FecR"/>
</dbReference>
<dbReference type="GO" id="GO:0016989">
    <property type="term" value="F:sigma factor antagonist activity"/>
    <property type="evidence" value="ECO:0007669"/>
    <property type="project" value="TreeGrafter"/>
</dbReference>
<evidence type="ECO:0000256" key="1">
    <source>
        <dbReference type="SAM" id="Phobius"/>
    </source>
</evidence>
<proteinExistence type="predicted"/>
<keyword evidence="1" id="KW-0472">Membrane</keyword>
<keyword evidence="5" id="KW-1185">Reference proteome</keyword>
<protein>
    <submittedName>
        <fullName evidence="4">FecR family protein</fullName>
    </submittedName>
</protein>
<dbReference type="AlphaFoldDB" id="A0A3G2LAG2"/>
<dbReference type="EMBL" id="CP032050">
    <property type="protein sequence ID" value="AYN69234.1"/>
    <property type="molecule type" value="Genomic_DNA"/>
</dbReference>
<reference evidence="4 5" key="1">
    <citation type="submission" date="2018-08" db="EMBL/GenBank/DDBJ databases">
        <title>The reduced genetic potential of extracellular carbohydrate catabolism in Euzebyella marina RN62, a Flavobacteriia bacterium isolated from the hadal water.</title>
        <authorList>
            <person name="Xue C."/>
        </authorList>
    </citation>
    <scope>NUCLEOTIDE SEQUENCE [LARGE SCALE GENOMIC DNA]</scope>
    <source>
        <strain evidence="4 5">RN62</strain>
    </source>
</reference>
<evidence type="ECO:0000259" key="2">
    <source>
        <dbReference type="Pfam" id="PF04773"/>
    </source>
</evidence>
<dbReference type="Gene3D" id="2.60.120.1440">
    <property type="match status" value="1"/>
</dbReference>
<dbReference type="InterPro" id="IPR012373">
    <property type="entry name" value="Ferrdict_sens_TM"/>
</dbReference>
<evidence type="ECO:0000313" key="4">
    <source>
        <dbReference type="EMBL" id="AYN69234.1"/>
    </source>
</evidence>
<sequence>MSLSILCKHEVSVMEFKLIIKKLNNTLTESEAKIFDEWFTESPRHRAYFKRVAKEYNSKSSPELKTIEDWPKVLAKIERRKNRTIFFKYAALLTIFLSVASLWWVNKHTATNSTIKPTQVLTAVEEKIETGTNKAILTLEDGSKVSLHKGQKYATSYASSNGEQLVYTPSDKKPSNITKSNILEIPRGGQFYIVLADSTKVWVNAETKLKYPVSFQPNEERQVELVYGEAYFEVSPSSKHNGSAFSVKTGNQAVNVIGTEFNIKAYKEEALISTTLVEGKVNIDKGDETKRLTPGRQSQLDRVTNVINIEEVDVYNEISWKNGLFSFKNKPLKDIMVVLSRWYDFEVEFQQKDIEEIKFNGVFRRAEDITDILAIIKNTNEVDYEINQKRITMK</sequence>
<dbReference type="PANTHER" id="PTHR30273:SF2">
    <property type="entry name" value="PROTEIN FECR"/>
    <property type="match status" value="1"/>
</dbReference>
<feature type="domain" description="Protein FecR C-terminal" evidence="3">
    <location>
        <begin position="325"/>
        <end position="392"/>
    </location>
</feature>
<dbReference type="InterPro" id="IPR032508">
    <property type="entry name" value="FecR_C"/>
</dbReference>
<evidence type="ECO:0000259" key="3">
    <source>
        <dbReference type="Pfam" id="PF16344"/>
    </source>
</evidence>
<dbReference type="Proteomes" id="UP000276309">
    <property type="component" value="Chromosome"/>
</dbReference>
<feature type="transmembrane region" description="Helical" evidence="1">
    <location>
        <begin position="86"/>
        <end position="105"/>
    </location>
</feature>
<keyword evidence="1" id="KW-0812">Transmembrane</keyword>
<dbReference type="OrthoDB" id="649666at2"/>
<dbReference type="KEGG" id="emar:D1013_18505"/>
<gene>
    <name evidence="4" type="ORF">D1013_18505</name>
</gene>